<dbReference type="InterPro" id="IPR008332">
    <property type="entry name" value="MethylG_MeTrfase_N"/>
</dbReference>
<feature type="domain" description="Methylated-DNA-[protein]-cysteine S-methyltransferase DNA binding" evidence="10">
    <location>
        <begin position="91"/>
        <end position="170"/>
    </location>
</feature>
<proteinExistence type="inferred from homology"/>
<evidence type="ECO:0000256" key="9">
    <source>
        <dbReference type="HAMAP-Rule" id="MF_00772"/>
    </source>
</evidence>
<dbReference type="SUPFAM" id="SSF46767">
    <property type="entry name" value="Methylated DNA-protein cysteine methyltransferase, C-terminal domain"/>
    <property type="match status" value="1"/>
</dbReference>
<dbReference type="GO" id="GO:0032259">
    <property type="term" value="P:methylation"/>
    <property type="evidence" value="ECO:0007669"/>
    <property type="project" value="UniProtKB-KW"/>
</dbReference>
<dbReference type="GO" id="GO:0006307">
    <property type="term" value="P:DNA alkylation repair"/>
    <property type="evidence" value="ECO:0007669"/>
    <property type="project" value="UniProtKB-UniRule"/>
</dbReference>
<comment type="caution">
    <text evidence="12">The sequence shown here is derived from an EMBL/GenBank/DDBJ whole genome shotgun (WGS) entry which is preliminary data.</text>
</comment>
<dbReference type="InterPro" id="IPR036631">
    <property type="entry name" value="MGMT_N_sf"/>
</dbReference>
<dbReference type="PANTHER" id="PTHR10815:SF5">
    <property type="entry name" value="METHYLATED-DNA--PROTEIN-CYSTEINE METHYLTRANSFERASE"/>
    <property type="match status" value="1"/>
</dbReference>
<dbReference type="PANTHER" id="PTHR10815">
    <property type="entry name" value="METHYLATED-DNA--PROTEIN-CYSTEINE METHYLTRANSFERASE"/>
    <property type="match status" value="1"/>
</dbReference>
<keyword evidence="6 9" id="KW-0227">DNA damage</keyword>
<name>A0A939KB05_9BURK</name>
<dbReference type="Gene3D" id="1.10.10.10">
    <property type="entry name" value="Winged helix-like DNA-binding domain superfamily/Winged helix DNA-binding domain"/>
    <property type="match status" value="1"/>
</dbReference>
<evidence type="ECO:0000259" key="10">
    <source>
        <dbReference type="Pfam" id="PF01035"/>
    </source>
</evidence>
<reference evidence="12" key="1">
    <citation type="submission" date="2021-03" db="EMBL/GenBank/DDBJ databases">
        <title>Comamonas denitrificans.</title>
        <authorList>
            <person name="Finster K."/>
        </authorList>
    </citation>
    <scope>NUCLEOTIDE SEQUENCE</scope>
    <source>
        <strain evidence="12">MM2021_4</strain>
    </source>
</reference>
<dbReference type="Gene3D" id="3.30.160.70">
    <property type="entry name" value="Methylated DNA-protein cysteine methyltransferase domain"/>
    <property type="match status" value="1"/>
</dbReference>
<comment type="catalytic activity">
    <reaction evidence="1 9">
        <text>a 4-O-methyl-thymidine in DNA + L-cysteinyl-[protein] = a thymidine in DNA + S-methyl-L-cysteinyl-[protein]</text>
        <dbReference type="Rhea" id="RHEA:53428"/>
        <dbReference type="Rhea" id="RHEA-COMP:10131"/>
        <dbReference type="Rhea" id="RHEA-COMP:10132"/>
        <dbReference type="Rhea" id="RHEA-COMP:13555"/>
        <dbReference type="Rhea" id="RHEA-COMP:13556"/>
        <dbReference type="ChEBI" id="CHEBI:29950"/>
        <dbReference type="ChEBI" id="CHEBI:82612"/>
        <dbReference type="ChEBI" id="CHEBI:137386"/>
        <dbReference type="ChEBI" id="CHEBI:137387"/>
        <dbReference type="EC" id="2.1.1.63"/>
    </reaction>
</comment>
<keyword evidence="4 9" id="KW-0489">Methyltransferase</keyword>
<sequence>MAAVLHSLLIPTPLGEMLAIASDRGLCLLDFAEQKSLQRHTAQVRQAHGGVEVASATAATAVLHATQLQLAQYFAGQRQAFDVPLDWVGTDFQVRVWQTLLRIPFGQTCSYAQQSEALGQPRAVRAVANANGQNKISIIVPCHRVVGSNGTLTGYAGGLPRKQALIALEAGQQDFSRHF</sequence>
<dbReference type="InterPro" id="IPR001497">
    <property type="entry name" value="MethylDNA_cys_MeTrfase_AS"/>
</dbReference>
<feature type="domain" description="Methylguanine DNA methyltransferase ribonuclease-like" evidence="11">
    <location>
        <begin position="9"/>
        <end position="86"/>
    </location>
</feature>
<dbReference type="Pfam" id="PF01035">
    <property type="entry name" value="DNA_binding_1"/>
    <property type="match status" value="1"/>
</dbReference>
<keyword evidence="13" id="KW-1185">Reference proteome</keyword>
<dbReference type="SUPFAM" id="SSF53155">
    <property type="entry name" value="Methylated DNA-protein cysteine methyltransferase domain"/>
    <property type="match status" value="1"/>
</dbReference>
<comment type="catalytic activity">
    <reaction evidence="8 9">
        <text>a 6-O-methyl-2'-deoxyguanosine in DNA + L-cysteinyl-[protein] = S-methyl-L-cysteinyl-[protein] + a 2'-deoxyguanosine in DNA</text>
        <dbReference type="Rhea" id="RHEA:24000"/>
        <dbReference type="Rhea" id="RHEA-COMP:10131"/>
        <dbReference type="Rhea" id="RHEA-COMP:10132"/>
        <dbReference type="Rhea" id="RHEA-COMP:11367"/>
        <dbReference type="Rhea" id="RHEA-COMP:11368"/>
        <dbReference type="ChEBI" id="CHEBI:29950"/>
        <dbReference type="ChEBI" id="CHEBI:82612"/>
        <dbReference type="ChEBI" id="CHEBI:85445"/>
        <dbReference type="ChEBI" id="CHEBI:85448"/>
        <dbReference type="EC" id="2.1.1.63"/>
    </reaction>
</comment>
<dbReference type="GO" id="GO:0005737">
    <property type="term" value="C:cytoplasm"/>
    <property type="evidence" value="ECO:0007669"/>
    <property type="project" value="UniProtKB-SubCell"/>
</dbReference>
<evidence type="ECO:0000259" key="11">
    <source>
        <dbReference type="Pfam" id="PF02870"/>
    </source>
</evidence>
<dbReference type="Proteomes" id="UP000664731">
    <property type="component" value="Unassembled WGS sequence"/>
</dbReference>
<dbReference type="HAMAP" id="MF_00772">
    <property type="entry name" value="OGT"/>
    <property type="match status" value="1"/>
</dbReference>
<evidence type="ECO:0000256" key="1">
    <source>
        <dbReference type="ARBA" id="ARBA00001286"/>
    </source>
</evidence>
<dbReference type="CDD" id="cd06445">
    <property type="entry name" value="ATase"/>
    <property type="match status" value="1"/>
</dbReference>
<organism evidence="12 13">
    <name type="scientific">Comamonas denitrificans</name>
    <dbReference type="NCBI Taxonomy" id="117506"/>
    <lineage>
        <taxon>Bacteria</taxon>
        <taxon>Pseudomonadati</taxon>
        <taxon>Pseudomonadota</taxon>
        <taxon>Betaproteobacteria</taxon>
        <taxon>Burkholderiales</taxon>
        <taxon>Comamonadaceae</taxon>
        <taxon>Comamonas</taxon>
    </lineage>
</organism>
<evidence type="ECO:0000256" key="2">
    <source>
        <dbReference type="ARBA" id="ARBA00008711"/>
    </source>
</evidence>
<evidence type="ECO:0000256" key="3">
    <source>
        <dbReference type="ARBA" id="ARBA00022490"/>
    </source>
</evidence>
<keyword evidence="3 9" id="KW-0963">Cytoplasm</keyword>
<evidence type="ECO:0000256" key="8">
    <source>
        <dbReference type="ARBA" id="ARBA00049348"/>
    </source>
</evidence>
<evidence type="ECO:0000256" key="4">
    <source>
        <dbReference type="ARBA" id="ARBA00022603"/>
    </source>
</evidence>
<evidence type="ECO:0000256" key="7">
    <source>
        <dbReference type="ARBA" id="ARBA00023204"/>
    </source>
</evidence>
<evidence type="ECO:0000256" key="6">
    <source>
        <dbReference type="ARBA" id="ARBA00022763"/>
    </source>
</evidence>
<dbReference type="PROSITE" id="PS00374">
    <property type="entry name" value="MGMT"/>
    <property type="match status" value="1"/>
</dbReference>
<dbReference type="InterPro" id="IPR036388">
    <property type="entry name" value="WH-like_DNA-bd_sf"/>
</dbReference>
<keyword evidence="5 9" id="KW-0808">Transferase</keyword>
<comment type="subcellular location">
    <subcellularLocation>
        <location evidence="9">Cytoplasm</location>
    </subcellularLocation>
</comment>
<dbReference type="Pfam" id="PF02870">
    <property type="entry name" value="Methyltransf_1N"/>
    <property type="match status" value="1"/>
</dbReference>
<comment type="similarity">
    <text evidence="2 9">Belongs to the MGMT family.</text>
</comment>
<feature type="active site" description="Nucleophile; methyl group acceptor" evidence="9">
    <location>
        <position position="142"/>
    </location>
</feature>
<dbReference type="RefSeq" id="WP_207574486.1">
    <property type="nucleotide sequence ID" value="NZ_JAFNME010000005.1"/>
</dbReference>
<comment type="miscellaneous">
    <text evidence="9">This enzyme catalyzes only one turnover and therefore is not strictly catalytic. According to one definition, an enzyme is a biocatalyst that acts repeatedly and over many reaction cycles.</text>
</comment>
<dbReference type="InterPro" id="IPR036217">
    <property type="entry name" value="MethylDNA_cys_MeTrfase_DNAb"/>
</dbReference>
<protein>
    <recommendedName>
        <fullName evidence="9">Methylated-DNA--protein-cysteine methyltransferase</fullName>
        <ecNumber evidence="9">2.1.1.63</ecNumber>
    </recommendedName>
    <alternativeName>
        <fullName evidence="9">6-O-methylguanine-DNA methyltransferase</fullName>
        <shortName evidence="9">MGMT</shortName>
    </alternativeName>
    <alternativeName>
        <fullName evidence="9">O-6-methylguanine-DNA-alkyltransferase</fullName>
    </alternativeName>
</protein>
<gene>
    <name evidence="12" type="ORF">J1777_03690</name>
</gene>
<keyword evidence="7 9" id="KW-0234">DNA repair</keyword>
<dbReference type="InterPro" id="IPR014048">
    <property type="entry name" value="MethylDNA_cys_MeTrfase_DNA-bd"/>
</dbReference>
<dbReference type="NCBIfam" id="TIGR00589">
    <property type="entry name" value="ogt"/>
    <property type="match status" value="1"/>
</dbReference>
<dbReference type="GO" id="GO:0003908">
    <property type="term" value="F:methylated-DNA-[protein]-cysteine S-methyltransferase activity"/>
    <property type="evidence" value="ECO:0007669"/>
    <property type="project" value="UniProtKB-UniRule"/>
</dbReference>
<evidence type="ECO:0000313" key="13">
    <source>
        <dbReference type="Proteomes" id="UP000664731"/>
    </source>
</evidence>
<dbReference type="InterPro" id="IPR023546">
    <property type="entry name" value="MGMT"/>
</dbReference>
<dbReference type="EC" id="2.1.1.63" evidence="9"/>
<accession>A0A939KB05</accession>
<dbReference type="EMBL" id="JAFNME010000005">
    <property type="protein sequence ID" value="MBO1248942.1"/>
    <property type="molecule type" value="Genomic_DNA"/>
</dbReference>
<evidence type="ECO:0000313" key="12">
    <source>
        <dbReference type="EMBL" id="MBO1248942.1"/>
    </source>
</evidence>
<dbReference type="FunFam" id="1.10.10.10:FF:000214">
    <property type="entry name" value="Methylated-DNA--protein-cysteine methyltransferase"/>
    <property type="match status" value="1"/>
</dbReference>
<dbReference type="AlphaFoldDB" id="A0A939KB05"/>
<evidence type="ECO:0000256" key="5">
    <source>
        <dbReference type="ARBA" id="ARBA00022679"/>
    </source>
</evidence>
<comment type="function">
    <text evidence="9">Involved in the cellular defense against the biological effects of O6-methylguanine (O6-MeG) and O4-methylthymine (O4-MeT) in DNA. Repairs the methylated nucleobase in DNA by stoichiometrically transferring the methyl group to a cysteine residue in the enzyme. This is a suicide reaction: the enzyme is irreversibly inactivated.</text>
</comment>